<reference evidence="3 4" key="1">
    <citation type="submission" date="2017-07" db="EMBL/GenBank/DDBJ databases">
        <title>Phylogenetic study on the rhizospheric bacterium Ochrobactrum sp. A44.</title>
        <authorList>
            <person name="Krzyzanowska D.M."/>
            <person name="Ossowicki A."/>
            <person name="Rajewska M."/>
            <person name="Maciag T."/>
            <person name="Kaczynski Z."/>
            <person name="Czerwicka M."/>
            <person name="Jafra S."/>
        </authorList>
    </citation>
    <scope>NUCLEOTIDE SEQUENCE [LARGE SCALE GENOMIC DNA]</scope>
    <source>
        <strain evidence="3 4">OgA9a</strain>
    </source>
</reference>
<feature type="region of interest" description="Disordered" evidence="1">
    <location>
        <begin position="25"/>
        <end position="53"/>
    </location>
</feature>
<evidence type="ECO:0000256" key="2">
    <source>
        <dbReference type="SAM" id="SignalP"/>
    </source>
</evidence>
<sequence length="88" mass="9074">MIMKRFLIFTAVFSTVLSASAFANDPSPTGLPGVEPQKPIVSAPPPVPEPNSQAAGTWKNFRIGNTDVSISGSITVDVGTGGSRSSGR</sequence>
<accession>A0A256FMC2</accession>
<keyword evidence="2" id="KW-0732">Signal</keyword>
<dbReference type="Proteomes" id="UP000216478">
    <property type="component" value="Unassembled WGS sequence"/>
</dbReference>
<proteinExistence type="predicted"/>
<comment type="caution">
    <text evidence="3">The sequence shown here is derived from an EMBL/GenBank/DDBJ whole genome shotgun (WGS) entry which is preliminary data.</text>
</comment>
<evidence type="ECO:0000256" key="1">
    <source>
        <dbReference type="SAM" id="MobiDB-lite"/>
    </source>
</evidence>
<organism evidence="3 4">
    <name type="scientific">Brucella grignonensis</name>
    <dbReference type="NCBI Taxonomy" id="94627"/>
    <lineage>
        <taxon>Bacteria</taxon>
        <taxon>Pseudomonadati</taxon>
        <taxon>Pseudomonadota</taxon>
        <taxon>Alphaproteobacteria</taxon>
        <taxon>Hyphomicrobiales</taxon>
        <taxon>Brucellaceae</taxon>
        <taxon>Brucella/Ochrobactrum group</taxon>
        <taxon>Brucella</taxon>
    </lineage>
</organism>
<evidence type="ECO:0000313" key="3">
    <source>
        <dbReference type="EMBL" id="OYR15977.1"/>
    </source>
</evidence>
<gene>
    <name evidence="3" type="ORF">CEV33_0026</name>
</gene>
<dbReference type="AlphaFoldDB" id="A0A256FMC2"/>
<name>A0A256FMC2_9HYPH</name>
<feature type="chain" id="PRO_5012852683" evidence="2">
    <location>
        <begin position="24"/>
        <end position="88"/>
    </location>
</feature>
<keyword evidence="4" id="KW-1185">Reference proteome</keyword>
<dbReference type="EMBL" id="NNRL01000153">
    <property type="protein sequence ID" value="OYR15977.1"/>
    <property type="molecule type" value="Genomic_DNA"/>
</dbReference>
<protein>
    <submittedName>
        <fullName evidence="3">Uncharacterized protein</fullName>
    </submittedName>
</protein>
<dbReference type="RefSeq" id="WP_094539572.1">
    <property type="nucleotide sequence ID" value="NZ_JBHEER010000011.1"/>
</dbReference>
<dbReference type="OrthoDB" id="9812902at2"/>
<feature type="signal peptide" evidence="2">
    <location>
        <begin position="1"/>
        <end position="23"/>
    </location>
</feature>
<evidence type="ECO:0000313" key="4">
    <source>
        <dbReference type="Proteomes" id="UP000216478"/>
    </source>
</evidence>